<name>A0A830BXS4_9LAMI</name>
<evidence type="ECO:0000256" key="4">
    <source>
        <dbReference type="ARBA" id="ARBA00022692"/>
    </source>
</evidence>
<feature type="domain" description="ABC transporter" evidence="10">
    <location>
        <begin position="63"/>
        <end position="312"/>
    </location>
</feature>
<evidence type="ECO:0000256" key="7">
    <source>
        <dbReference type="ARBA" id="ARBA00022989"/>
    </source>
</evidence>
<evidence type="ECO:0000256" key="1">
    <source>
        <dbReference type="ARBA" id="ARBA00004141"/>
    </source>
</evidence>
<dbReference type="InterPro" id="IPR003439">
    <property type="entry name" value="ABC_transporter-like_ATP-bd"/>
</dbReference>
<evidence type="ECO:0000259" key="10">
    <source>
        <dbReference type="PROSITE" id="PS50893"/>
    </source>
</evidence>
<dbReference type="Pfam" id="PF01061">
    <property type="entry name" value="ABC2_membrane"/>
    <property type="match status" value="1"/>
</dbReference>
<evidence type="ECO:0000256" key="9">
    <source>
        <dbReference type="SAM" id="Phobius"/>
    </source>
</evidence>
<proteinExistence type="inferred from homology"/>
<feature type="transmembrane region" description="Helical" evidence="9">
    <location>
        <begin position="504"/>
        <end position="524"/>
    </location>
</feature>
<comment type="subcellular location">
    <subcellularLocation>
        <location evidence="1">Membrane</location>
        <topology evidence="1">Multi-pass membrane protein</topology>
    </subcellularLocation>
</comment>
<keyword evidence="3" id="KW-0813">Transport</keyword>
<dbReference type="InterPro" id="IPR013525">
    <property type="entry name" value="ABC2_TM"/>
</dbReference>
<evidence type="ECO:0000256" key="2">
    <source>
        <dbReference type="ARBA" id="ARBA00005814"/>
    </source>
</evidence>
<feature type="transmembrane region" description="Helical" evidence="9">
    <location>
        <begin position="536"/>
        <end position="553"/>
    </location>
</feature>
<dbReference type="GO" id="GO:0005524">
    <property type="term" value="F:ATP binding"/>
    <property type="evidence" value="ECO:0007669"/>
    <property type="project" value="UniProtKB-KW"/>
</dbReference>
<gene>
    <name evidence="11" type="ORF">PHJA_001054100</name>
</gene>
<keyword evidence="4 9" id="KW-0812">Transmembrane</keyword>
<dbReference type="InterPro" id="IPR043926">
    <property type="entry name" value="ABCG_dom"/>
</dbReference>
<dbReference type="InterPro" id="IPR027417">
    <property type="entry name" value="P-loop_NTPase"/>
</dbReference>
<dbReference type="GO" id="GO:0016020">
    <property type="term" value="C:membrane"/>
    <property type="evidence" value="ECO:0007669"/>
    <property type="project" value="UniProtKB-SubCell"/>
</dbReference>
<keyword evidence="6" id="KW-0067">ATP-binding</keyword>
<comment type="caution">
    <text evidence="11">The sequence shown here is derived from an EMBL/GenBank/DDBJ whole genome shotgun (WGS) entry which is preliminary data.</text>
</comment>
<keyword evidence="8 9" id="KW-0472">Membrane</keyword>
<sequence>MERRSQDEIEGLSSMQIASSNGFGHNVEFMTQAYLRNTNSEIDIEEEISSTRQDRPLPIFLKVKVHNASSVNPVKAVVSKVVSHDYKQILKGITGSMGPGEILALMGPSGSGKTTLLKIIGGRLQENIKGTITYNDVAYSPALKRRIGFVTQDDVLFPQLTVEETLVFAAFLRLPSRMSQRQKYERVEMIVKELGLERCRHTRVGGGFVKGISGGERKRTSIGHEILVDPSLLLLDEPTSGLDSTSANRLLQILQGLAQAGRTIITTIHQPSSRMFHMFDKVLLISEGHPVYYGKARDSMEYFSCLRFIPEIAMNPAEFLLDLATGQVNDINKYKVELEPKEKEENHQTPKVPESLQLAVQVKKDWTLSWFEQFTIIFKRTFKERWRDYFDHLRLIQAFGVALLLGLLWWKSNTTNEAHLRDQIGLLFYICIFWTSSSIFGAVYVFPFEKMYLVKERKADMYRLSVYYVCSTLCDMVVHLMYPTFFMCILYFMAGFKRTVECFFLTLSTILLIAVTSQGAGELFGAAVMSIKRSGMIASLILMLFLLTGGYYVQHIPKFMQWLKYLSFMYYGFRLLVKVQYSGDQLYECESNGGCRKLQSSPSFDTVNLEGGLKEVWVLTAMAIAYRLAAYVCLRRKINVYRL</sequence>
<reference evidence="11" key="1">
    <citation type="submission" date="2020-07" db="EMBL/GenBank/DDBJ databases">
        <title>Ethylene signaling mediates host invasion by parasitic plants.</title>
        <authorList>
            <person name="Yoshida S."/>
        </authorList>
    </citation>
    <scope>NUCLEOTIDE SEQUENCE</scope>
    <source>
        <strain evidence="11">Okayama</strain>
    </source>
</reference>
<dbReference type="Pfam" id="PF00005">
    <property type="entry name" value="ABC_tran"/>
    <property type="match status" value="1"/>
</dbReference>
<dbReference type="OrthoDB" id="66620at2759"/>
<organism evidence="11 12">
    <name type="scientific">Phtheirospermum japonicum</name>
    <dbReference type="NCBI Taxonomy" id="374723"/>
    <lineage>
        <taxon>Eukaryota</taxon>
        <taxon>Viridiplantae</taxon>
        <taxon>Streptophyta</taxon>
        <taxon>Embryophyta</taxon>
        <taxon>Tracheophyta</taxon>
        <taxon>Spermatophyta</taxon>
        <taxon>Magnoliopsida</taxon>
        <taxon>eudicotyledons</taxon>
        <taxon>Gunneridae</taxon>
        <taxon>Pentapetalae</taxon>
        <taxon>asterids</taxon>
        <taxon>lamiids</taxon>
        <taxon>Lamiales</taxon>
        <taxon>Orobanchaceae</taxon>
        <taxon>Orobanchaceae incertae sedis</taxon>
        <taxon>Phtheirospermum</taxon>
    </lineage>
</organism>
<dbReference type="Pfam" id="PF19055">
    <property type="entry name" value="ABC2_membrane_7"/>
    <property type="match status" value="1"/>
</dbReference>
<comment type="similarity">
    <text evidence="2">Belongs to the ABC transporter superfamily. ABCG family. Eye pigment precursor importer (TC 3.A.1.204) subfamily.</text>
</comment>
<protein>
    <submittedName>
        <fullName evidence="11">ABC transporter g family member 26</fullName>
    </submittedName>
</protein>
<evidence type="ECO:0000256" key="6">
    <source>
        <dbReference type="ARBA" id="ARBA00022840"/>
    </source>
</evidence>
<feature type="transmembrane region" description="Helical" evidence="9">
    <location>
        <begin position="616"/>
        <end position="634"/>
    </location>
</feature>
<dbReference type="EMBL" id="BMAC01000179">
    <property type="protein sequence ID" value="GFP89104.1"/>
    <property type="molecule type" value="Genomic_DNA"/>
</dbReference>
<accession>A0A830BXS4</accession>
<dbReference type="InterPro" id="IPR050352">
    <property type="entry name" value="ABCG_transporters"/>
</dbReference>
<evidence type="ECO:0000256" key="3">
    <source>
        <dbReference type="ARBA" id="ARBA00022448"/>
    </source>
</evidence>
<dbReference type="AlphaFoldDB" id="A0A830BXS4"/>
<dbReference type="GO" id="GO:0140359">
    <property type="term" value="F:ABC-type transporter activity"/>
    <property type="evidence" value="ECO:0007669"/>
    <property type="project" value="InterPro"/>
</dbReference>
<dbReference type="Proteomes" id="UP000653305">
    <property type="component" value="Unassembled WGS sequence"/>
</dbReference>
<keyword evidence="7 9" id="KW-1133">Transmembrane helix</keyword>
<evidence type="ECO:0000256" key="5">
    <source>
        <dbReference type="ARBA" id="ARBA00022741"/>
    </source>
</evidence>
<feature type="transmembrane region" description="Helical" evidence="9">
    <location>
        <begin position="424"/>
        <end position="446"/>
    </location>
</feature>
<dbReference type="PANTHER" id="PTHR48041">
    <property type="entry name" value="ABC TRANSPORTER G FAMILY MEMBER 28"/>
    <property type="match status" value="1"/>
</dbReference>
<feature type="transmembrane region" description="Helical" evidence="9">
    <location>
        <begin position="466"/>
        <end position="492"/>
    </location>
</feature>
<dbReference type="SUPFAM" id="SSF52540">
    <property type="entry name" value="P-loop containing nucleoside triphosphate hydrolases"/>
    <property type="match status" value="1"/>
</dbReference>
<dbReference type="PANTHER" id="PTHR48041:SF135">
    <property type="entry name" value="ABC TRANSPORTER G FAMILY MEMBER 26"/>
    <property type="match status" value="1"/>
</dbReference>
<evidence type="ECO:0000256" key="8">
    <source>
        <dbReference type="ARBA" id="ARBA00023136"/>
    </source>
</evidence>
<dbReference type="SMART" id="SM00382">
    <property type="entry name" value="AAA"/>
    <property type="match status" value="1"/>
</dbReference>
<dbReference type="FunFam" id="3.40.50.300:FF:000337">
    <property type="entry name" value="ABC transporter G family member 22"/>
    <property type="match status" value="1"/>
</dbReference>
<dbReference type="PROSITE" id="PS50893">
    <property type="entry name" value="ABC_TRANSPORTER_2"/>
    <property type="match status" value="1"/>
</dbReference>
<keyword evidence="12" id="KW-1185">Reference proteome</keyword>
<evidence type="ECO:0000313" key="11">
    <source>
        <dbReference type="EMBL" id="GFP89104.1"/>
    </source>
</evidence>
<dbReference type="InterPro" id="IPR003593">
    <property type="entry name" value="AAA+_ATPase"/>
</dbReference>
<evidence type="ECO:0000313" key="12">
    <source>
        <dbReference type="Proteomes" id="UP000653305"/>
    </source>
</evidence>
<keyword evidence="5" id="KW-0547">Nucleotide-binding</keyword>
<dbReference type="GO" id="GO:0016887">
    <property type="term" value="F:ATP hydrolysis activity"/>
    <property type="evidence" value="ECO:0007669"/>
    <property type="project" value="InterPro"/>
</dbReference>
<feature type="transmembrane region" description="Helical" evidence="9">
    <location>
        <begin position="393"/>
        <end position="412"/>
    </location>
</feature>
<dbReference type="Gene3D" id="3.40.50.300">
    <property type="entry name" value="P-loop containing nucleotide triphosphate hydrolases"/>
    <property type="match status" value="1"/>
</dbReference>